<keyword evidence="1" id="KW-0732">Signal</keyword>
<gene>
    <name evidence="3" type="ORF">EV196_107116</name>
</gene>
<dbReference type="RefSeq" id="WP_132218484.1">
    <property type="nucleotide sequence ID" value="NZ_OX156936.1"/>
</dbReference>
<proteinExistence type="predicted"/>
<feature type="signal peptide" evidence="1">
    <location>
        <begin position="1"/>
        <end position="18"/>
    </location>
</feature>
<name>A0A4R1REW9_9FLAO</name>
<reference evidence="3 4" key="1">
    <citation type="submission" date="2019-03" db="EMBL/GenBank/DDBJ databases">
        <title>Genomic Encyclopedia of Type Strains, Phase IV (KMG-IV): sequencing the most valuable type-strain genomes for metagenomic binning, comparative biology and taxonomic classification.</title>
        <authorList>
            <person name="Goeker M."/>
        </authorList>
    </citation>
    <scope>NUCLEOTIDE SEQUENCE [LARGE SCALE GENOMIC DNA]</scope>
    <source>
        <strain evidence="3 4">DSM 18792</strain>
    </source>
</reference>
<comment type="caution">
    <text evidence="3">The sequence shown here is derived from an EMBL/GenBank/DDBJ whole genome shotgun (WGS) entry which is preliminary data.</text>
</comment>
<organism evidence="3 4">
    <name type="scientific">Mariniflexile fucanivorans</name>
    <dbReference type="NCBI Taxonomy" id="264023"/>
    <lineage>
        <taxon>Bacteria</taxon>
        <taxon>Pseudomonadati</taxon>
        <taxon>Bacteroidota</taxon>
        <taxon>Flavobacteriia</taxon>
        <taxon>Flavobacteriales</taxon>
        <taxon>Flavobacteriaceae</taxon>
        <taxon>Mariniflexile</taxon>
    </lineage>
</organism>
<feature type="domain" description="DUF6265" evidence="2">
    <location>
        <begin position="32"/>
        <end position="139"/>
    </location>
</feature>
<sequence length="156" mass="18061">MKKTICILLLLCSASNFAQNEHIIEPKLENISWISGNWKGEAFGGVTEENWSEPSGDSMMANFKLIVDNKVAFYEIEIIREVENTLILQLKHFNNDLKGWETKDETIDFPLKEITPSKVVFEGVIFEKINENEMNIYVDIHDEKGNIETVKFNYKK</sequence>
<evidence type="ECO:0000256" key="1">
    <source>
        <dbReference type="SAM" id="SignalP"/>
    </source>
</evidence>
<dbReference type="AlphaFoldDB" id="A0A4R1REW9"/>
<dbReference type="InterPro" id="IPR046232">
    <property type="entry name" value="DUF6265"/>
</dbReference>
<accession>A0A4R1REW9</accession>
<evidence type="ECO:0000313" key="4">
    <source>
        <dbReference type="Proteomes" id="UP000295455"/>
    </source>
</evidence>
<keyword evidence="4" id="KW-1185">Reference proteome</keyword>
<dbReference type="EMBL" id="SLUP01000007">
    <property type="protein sequence ID" value="TCL64409.1"/>
    <property type="molecule type" value="Genomic_DNA"/>
</dbReference>
<evidence type="ECO:0000313" key="3">
    <source>
        <dbReference type="EMBL" id="TCL64409.1"/>
    </source>
</evidence>
<dbReference type="OrthoDB" id="7567258at2"/>
<dbReference type="Pfam" id="PF19780">
    <property type="entry name" value="DUF6265"/>
    <property type="match status" value="1"/>
</dbReference>
<dbReference type="Proteomes" id="UP000295455">
    <property type="component" value="Unassembled WGS sequence"/>
</dbReference>
<feature type="chain" id="PRO_5020635983" description="DUF6265 domain-containing protein" evidence="1">
    <location>
        <begin position="19"/>
        <end position="156"/>
    </location>
</feature>
<protein>
    <recommendedName>
        <fullName evidence="2">DUF6265 domain-containing protein</fullName>
    </recommendedName>
</protein>
<evidence type="ECO:0000259" key="2">
    <source>
        <dbReference type="Pfam" id="PF19780"/>
    </source>
</evidence>